<dbReference type="Proteomes" id="UP000324222">
    <property type="component" value="Unassembled WGS sequence"/>
</dbReference>
<evidence type="ECO:0000313" key="1">
    <source>
        <dbReference type="EMBL" id="MPC86321.1"/>
    </source>
</evidence>
<sequence>MSRRPRAMEAAGLGRCRQWIVIGCRFSSGGPKRGNFNHCQYNSVLFLALNWSRWFCSSANGSLLFPLSFFLPPRRSSSCAPFSAPFP</sequence>
<keyword evidence="2" id="KW-1185">Reference proteome</keyword>
<protein>
    <submittedName>
        <fullName evidence="1">Uncharacterized protein</fullName>
    </submittedName>
</protein>
<comment type="caution">
    <text evidence="1">The sequence shown here is derived from an EMBL/GenBank/DDBJ whole genome shotgun (WGS) entry which is preliminary data.</text>
</comment>
<organism evidence="1 2">
    <name type="scientific">Portunus trituberculatus</name>
    <name type="common">Swimming crab</name>
    <name type="synonym">Neptunus trituberculatus</name>
    <dbReference type="NCBI Taxonomy" id="210409"/>
    <lineage>
        <taxon>Eukaryota</taxon>
        <taxon>Metazoa</taxon>
        <taxon>Ecdysozoa</taxon>
        <taxon>Arthropoda</taxon>
        <taxon>Crustacea</taxon>
        <taxon>Multicrustacea</taxon>
        <taxon>Malacostraca</taxon>
        <taxon>Eumalacostraca</taxon>
        <taxon>Eucarida</taxon>
        <taxon>Decapoda</taxon>
        <taxon>Pleocyemata</taxon>
        <taxon>Brachyura</taxon>
        <taxon>Eubrachyura</taxon>
        <taxon>Portunoidea</taxon>
        <taxon>Portunidae</taxon>
        <taxon>Portuninae</taxon>
        <taxon>Portunus</taxon>
    </lineage>
</organism>
<name>A0A5B7ILF9_PORTR</name>
<proteinExistence type="predicted"/>
<gene>
    <name evidence="1" type="ORF">E2C01_081144</name>
</gene>
<reference evidence="1 2" key="1">
    <citation type="submission" date="2019-05" db="EMBL/GenBank/DDBJ databases">
        <title>Another draft genome of Portunus trituberculatus and its Hox gene families provides insights of decapod evolution.</title>
        <authorList>
            <person name="Jeong J.-H."/>
            <person name="Song I."/>
            <person name="Kim S."/>
            <person name="Choi T."/>
            <person name="Kim D."/>
            <person name="Ryu S."/>
            <person name="Kim W."/>
        </authorList>
    </citation>
    <scope>NUCLEOTIDE SEQUENCE [LARGE SCALE GENOMIC DNA]</scope>
    <source>
        <tissue evidence="1">Muscle</tissue>
    </source>
</reference>
<dbReference type="AlphaFoldDB" id="A0A5B7ILF9"/>
<accession>A0A5B7ILF9</accession>
<dbReference type="EMBL" id="VSRR010071104">
    <property type="protein sequence ID" value="MPC86321.1"/>
    <property type="molecule type" value="Genomic_DNA"/>
</dbReference>
<evidence type="ECO:0000313" key="2">
    <source>
        <dbReference type="Proteomes" id="UP000324222"/>
    </source>
</evidence>